<dbReference type="InterPro" id="IPR050090">
    <property type="entry name" value="Tyrosine_recombinase_XerCD"/>
</dbReference>
<dbReference type="Gene3D" id="1.10.150.130">
    <property type="match status" value="1"/>
</dbReference>
<dbReference type="GO" id="GO:0003677">
    <property type="term" value="F:DNA binding"/>
    <property type="evidence" value="ECO:0007669"/>
    <property type="project" value="UniProtKB-UniRule"/>
</dbReference>
<evidence type="ECO:0000256" key="2">
    <source>
        <dbReference type="ARBA" id="ARBA00022908"/>
    </source>
</evidence>
<accession>A0AAW4VHE5</accession>
<feature type="domain" description="Tyr recombinase" evidence="6">
    <location>
        <begin position="176"/>
        <end position="369"/>
    </location>
</feature>
<sequence>MAKARKIKKKDGKYTYEVNEVVGKNENGNPKRIYAYGATLKEAKENLKIKLDAYNRMGYQNLQNKMTVNELYDYWLKNEAINKSLKENTMHGYTGVYNNHIKPCLGHLYLKDINVMVVQNFITEASERLTKYIMKNVHIVLGQMLRLAFDQGFIANNPYLYIRKKKYKKDKCLNYELPDEDTLRLIPTLFHETDPEYISFYIALYTGARCSEIFGLTWDDVDFENHTLDINKQISEIGGIHEIATKTPTSIRNIKVSNDLIEMLKKYKSNLDKFALLYGKTFGGGKYVCSDSKGYLKRPSYVRRNIQKKLKPYNKEFRFHTLRHFYATKALEAGTNVKAVSRRLGHASVQVTLDRYVTFTPEMDDEAVDIFDSVINDFFSEKKIKNTFRSNS</sequence>
<dbReference type="PANTHER" id="PTHR30349:SF64">
    <property type="entry name" value="PROPHAGE INTEGRASE INTD-RELATED"/>
    <property type="match status" value="1"/>
</dbReference>
<dbReference type="PROSITE" id="PS51898">
    <property type="entry name" value="TYR_RECOMBINASE"/>
    <property type="match status" value="1"/>
</dbReference>
<gene>
    <name evidence="8" type="ORF">LJD74_03325</name>
</gene>
<dbReference type="InterPro" id="IPR011010">
    <property type="entry name" value="DNA_brk_join_enz"/>
</dbReference>
<dbReference type="GO" id="GO:0015074">
    <property type="term" value="P:DNA integration"/>
    <property type="evidence" value="ECO:0007669"/>
    <property type="project" value="UniProtKB-KW"/>
</dbReference>
<dbReference type="Gene3D" id="1.10.443.10">
    <property type="entry name" value="Intergrase catalytic core"/>
    <property type="match status" value="1"/>
</dbReference>
<keyword evidence="2" id="KW-0229">DNA integration</keyword>
<dbReference type="InterPro" id="IPR002104">
    <property type="entry name" value="Integrase_catalytic"/>
</dbReference>
<dbReference type="Proteomes" id="UP001197827">
    <property type="component" value="Unassembled WGS sequence"/>
</dbReference>
<dbReference type="Pfam" id="PF00589">
    <property type="entry name" value="Phage_integrase"/>
    <property type="match status" value="1"/>
</dbReference>
<evidence type="ECO:0000256" key="1">
    <source>
        <dbReference type="ARBA" id="ARBA00008857"/>
    </source>
</evidence>
<comment type="caution">
    <text evidence="8">The sequence shown here is derived from an EMBL/GenBank/DDBJ whole genome shotgun (WGS) entry which is preliminary data.</text>
</comment>
<dbReference type="PROSITE" id="PS51900">
    <property type="entry name" value="CB"/>
    <property type="match status" value="1"/>
</dbReference>
<keyword evidence="4" id="KW-0233">DNA recombination</keyword>
<dbReference type="Pfam" id="PF14659">
    <property type="entry name" value="Phage_int_SAM_3"/>
    <property type="match status" value="1"/>
</dbReference>
<dbReference type="RefSeq" id="WP_117782091.1">
    <property type="nucleotide sequence ID" value="NZ_JAJDKQ010000004.1"/>
</dbReference>
<keyword evidence="3 5" id="KW-0238">DNA-binding</keyword>
<dbReference type="GO" id="GO:0006310">
    <property type="term" value="P:DNA recombination"/>
    <property type="evidence" value="ECO:0007669"/>
    <property type="project" value="UniProtKB-KW"/>
</dbReference>
<dbReference type="PANTHER" id="PTHR30349">
    <property type="entry name" value="PHAGE INTEGRASE-RELATED"/>
    <property type="match status" value="1"/>
</dbReference>
<dbReference type="InterPro" id="IPR010998">
    <property type="entry name" value="Integrase_recombinase_N"/>
</dbReference>
<comment type="similarity">
    <text evidence="1">Belongs to the 'phage' integrase family.</text>
</comment>
<evidence type="ECO:0000259" key="6">
    <source>
        <dbReference type="PROSITE" id="PS51898"/>
    </source>
</evidence>
<dbReference type="AlphaFoldDB" id="A0AAW4VHE5"/>
<evidence type="ECO:0000256" key="3">
    <source>
        <dbReference type="ARBA" id="ARBA00023125"/>
    </source>
</evidence>
<dbReference type="EMBL" id="JAJDKQ010000004">
    <property type="protein sequence ID" value="MCB8561043.1"/>
    <property type="molecule type" value="Genomic_DNA"/>
</dbReference>
<evidence type="ECO:0000256" key="5">
    <source>
        <dbReference type="PROSITE-ProRule" id="PRU01248"/>
    </source>
</evidence>
<reference evidence="8" key="1">
    <citation type="submission" date="2021-10" db="EMBL/GenBank/DDBJ databases">
        <title>Collection of gut derived symbiotic bacterial strains cultured from healthy donors.</title>
        <authorList>
            <person name="Lin H."/>
            <person name="Littmann E."/>
            <person name="Kohout C."/>
            <person name="Pamer E.G."/>
        </authorList>
    </citation>
    <scope>NUCLEOTIDE SEQUENCE</scope>
    <source>
        <strain evidence="8">DFI.5.2</strain>
    </source>
</reference>
<evidence type="ECO:0000259" key="7">
    <source>
        <dbReference type="PROSITE" id="PS51900"/>
    </source>
</evidence>
<dbReference type="InterPro" id="IPR044068">
    <property type="entry name" value="CB"/>
</dbReference>
<feature type="domain" description="Core-binding (CB)" evidence="7">
    <location>
        <begin position="66"/>
        <end position="149"/>
    </location>
</feature>
<proteinExistence type="inferred from homology"/>
<evidence type="ECO:0000313" key="9">
    <source>
        <dbReference type="Proteomes" id="UP001197827"/>
    </source>
</evidence>
<dbReference type="SUPFAM" id="SSF56349">
    <property type="entry name" value="DNA breaking-rejoining enzymes"/>
    <property type="match status" value="1"/>
</dbReference>
<evidence type="ECO:0000256" key="4">
    <source>
        <dbReference type="ARBA" id="ARBA00023172"/>
    </source>
</evidence>
<dbReference type="InterPro" id="IPR013762">
    <property type="entry name" value="Integrase-like_cat_sf"/>
</dbReference>
<organism evidence="8 9">
    <name type="scientific">Faecalibacillus intestinalis</name>
    <dbReference type="NCBI Taxonomy" id="1982626"/>
    <lineage>
        <taxon>Bacteria</taxon>
        <taxon>Bacillati</taxon>
        <taxon>Bacillota</taxon>
        <taxon>Erysipelotrichia</taxon>
        <taxon>Erysipelotrichales</taxon>
        <taxon>Coprobacillaceae</taxon>
        <taxon>Faecalibacillus</taxon>
    </lineage>
</organism>
<name>A0AAW4VHE5_9FIRM</name>
<dbReference type="CDD" id="cd01189">
    <property type="entry name" value="INT_ICEBs1_C_like"/>
    <property type="match status" value="1"/>
</dbReference>
<dbReference type="InterPro" id="IPR004107">
    <property type="entry name" value="Integrase_SAM-like_N"/>
</dbReference>
<protein>
    <submittedName>
        <fullName evidence="8">Site-specific integrase</fullName>
    </submittedName>
</protein>
<evidence type="ECO:0000313" key="8">
    <source>
        <dbReference type="EMBL" id="MCB8561043.1"/>
    </source>
</evidence>